<dbReference type="PRINTS" id="PR00830">
    <property type="entry name" value="ENDOLAPTASE"/>
</dbReference>
<evidence type="ECO:0000256" key="5">
    <source>
        <dbReference type="ARBA" id="ARBA00022801"/>
    </source>
</evidence>
<evidence type="ECO:0000259" key="16">
    <source>
        <dbReference type="PROSITE" id="PS51786"/>
    </source>
</evidence>
<evidence type="ECO:0000256" key="9">
    <source>
        <dbReference type="HAMAP-Rule" id="MF_01973"/>
    </source>
</evidence>
<dbReference type="SUPFAM" id="SSF88697">
    <property type="entry name" value="PUA domain-like"/>
    <property type="match status" value="1"/>
</dbReference>
<comment type="catalytic activity">
    <reaction evidence="9 10 13">
        <text>Hydrolysis of proteins in presence of ATP.</text>
        <dbReference type="EC" id="3.4.21.53"/>
    </reaction>
</comment>
<dbReference type="Pfam" id="PF22667">
    <property type="entry name" value="Lon_lid"/>
    <property type="match status" value="1"/>
</dbReference>
<keyword evidence="7 9" id="KW-0067">ATP-binding</keyword>
<comment type="subunit">
    <text evidence="9 10">Homohexamer. Organized in a ring with a central cavity.</text>
</comment>
<dbReference type="CDD" id="cd19500">
    <property type="entry name" value="RecA-like_Lon"/>
    <property type="match status" value="1"/>
</dbReference>
<feature type="active site" evidence="9 11">
    <location>
        <position position="714"/>
    </location>
</feature>
<dbReference type="GO" id="GO:0005524">
    <property type="term" value="F:ATP binding"/>
    <property type="evidence" value="ECO:0007669"/>
    <property type="project" value="UniProtKB-UniRule"/>
</dbReference>
<dbReference type="GO" id="GO:0006515">
    <property type="term" value="P:protein quality control for misfolded or incompletely synthesized proteins"/>
    <property type="evidence" value="ECO:0007669"/>
    <property type="project" value="UniProtKB-UniRule"/>
</dbReference>
<dbReference type="InterPro" id="IPR054594">
    <property type="entry name" value="Lon_lid"/>
</dbReference>
<dbReference type="HAMAP" id="MF_01973">
    <property type="entry name" value="lon_bact"/>
    <property type="match status" value="1"/>
</dbReference>
<feature type="active site" evidence="9 11">
    <location>
        <position position="757"/>
    </location>
</feature>
<dbReference type="RefSeq" id="WP_016481561.1">
    <property type="nucleotide sequence ID" value="NC_021487.1"/>
</dbReference>
<dbReference type="Gene3D" id="1.10.8.60">
    <property type="match status" value="1"/>
</dbReference>
<evidence type="ECO:0000256" key="11">
    <source>
        <dbReference type="PIRSR" id="PIRSR001174-1"/>
    </source>
</evidence>
<dbReference type="InterPro" id="IPR027543">
    <property type="entry name" value="Lon_bac"/>
</dbReference>
<dbReference type="InterPro" id="IPR008268">
    <property type="entry name" value="Peptidase_S16_AS"/>
</dbReference>
<dbReference type="Pfam" id="PF00004">
    <property type="entry name" value="AAA"/>
    <property type="match status" value="1"/>
</dbReference>
<dbReference type="InterPro" id="IPR046336">
    <property type="entry name" value="Lon_prtase_N_sf"/>
</dbReference>
<dbReference type="FunFam" id="1.20.5.5270:FF:000002">
    <property type="entry name" value="Lon protease homolog"/>
    <property type="match status" value="1"/>
</dbReference>
<dbReference type="GO" id="GO:0004252">
    <property type="term" value="F:serine-type endopeptidase activity"/>
    <property type="evidence" value="ECO:0007669"/>
    <property type="project" value="UniProtKB-UniRule"/>
</dbReference>
<feature type="region of interest" description="Disordered" evidence="15">
    <location>
        <begin position="810"/>
        <end position="846"/>
    </location>
</feature>
<comment type="function">
    <text evidence="9">ATP-dependent serine protease that mediates the selective degradation of mutant and abnormal proteins as well as certain short-lived regulatory proteins. Required for cellular homeostasis and for survival from DNA damage and developmental changes induced by stress. Degrades polypeptides processively to yield small peptide fragments that are 5 to 10 amino acids long. Binds to DNA in a double-stranded, site-specific manner.</text>
</comment>
<keyword evidence="4 9" id="KW-0547">Nucleotide-binding</keyword>
<dbReference type="Gene3D" id="2.30.130.40">
    <property type="entry name" value="LON domain-like"/>
    <property type="match status" value="1"/>
</dbReference>
<dbReference type="SUPFAM" id="SSF52540">
    <property type="entry name" value="P-loop containing nucleoside triphosphate hydrolases"/>
    <property type="match status" value="1"/>
</dbReference>
<dbReference type="NCBIfam" id="TIGR00763">
    <property type="entry name" value="lon"/>
    <property type="match status" value="1"/>
</dbReference>
<feature type="region of interest" description="Disordered" evidence="15">
    <location>
        <begin position="1"/>
        <end position="33"/>
    </location>
</feature>
<dbReference type="GO" id="GO:0034605">
    <property type="term" value="P:cellular response to heat"/>
    <property type="evidence" value="ECO:0007669"/>
    <property type="project" value="UniProtKB-UniRule"/>
</dbReference>
<proteinExistence type="evidence at transcript level"/>
<name>S0EUI9_CHTCT</name>
<keyword evidence="5 9" id="KW-0378">Hydrolase</keyword>
<dbReference type="PROSITE" id="PS51786">
    <property type="entry name" value="LON_PROTEOLYTIC"/>
    <property type="match status" value="1"/>
</dbReference>
<dbReference type="Pfam" id="PF02190">
    <property type="entry name" value="LON_substr_bdg"/>
    <property type="match status" value="1"/>
</dbReference>
<dbReference type="AlphaFoldDB" id="S0EUI9"/>
<dbReference type="Gene3D" id="3.40.50.300">
    <property type="entry name" value="P-loop containing nucleotide triphosphate hydrolases"/>
    <property type="match status" value="1"/>
</dbReference>
<dbReference type="InterPro" id="IPR003959">
    <property type="entry name" value="ATPase_AAA_core"/>
</dbReference>
<feature type="compositionally biased region" description="Basic and acidic residues" evidence="15">
    <location>
        <begin position="1"/>
        <end position="26"/>
    </location>
</feature>
<dbReference type="eggNOG" id="COG0466">
    <property type="taxonomic scope" value="Bacteria"/>
</dbReference>
<dbReference type="SMART" id="SM00382">
    <property type="entry name" value="AAA"/>
    <property type="match status" value="1"/>
</dbReference>
<evidence type="ECO:0000256" key="6">
    <source>
        <dbReference type="ARBA" id="ARBA00022825"/>
    </source>
</evidence>
<evidence type="ECO:0000313" key="18">
    <source>
        <dbReference type="EMBL" id="CCW33997.1"/>
    </source>
</evidence>
<dbReference type="Gene3D" id="1.20.5.5270">
    <property type="match status" value="1"/>
</dbReference>
<evidence type="ECO:0000313" key="19">
    <source>
        <dbReference type="Proteomes" id="UP000014227"/>
    </source>
</evidence>
<evidence type="ECO:0000256" key="15">
    <source>
        <dbReference type="SAM" id="MobiDB-lite"/>
    </source>
</evidence>
<evidence type="ECO:0000256" key="10">
    <source>
        <dbReference type="PIRNR" id="PIRNR001174"/>
    </source>
</evidence>
<dbReference type="GO" id="GO:0004176">
    <property type="term" value="F:ATP-dependent peptidase activity"/>
    <property type="evidence" value="ECO:0007669"/>
    <property type="project" value="UniProtKB-UniRule"/>
</dbReference>
<dbReference type="PROSITE" id="PS01046">
    <property type="entry name" value="LON_SER"/>
    <property type="match status" value="1"/>
</dbReference>
<dbReference type="InterPro" id="IPR014721">
    <property type="entry name" value="Ribsml_uS5_D2-typ_fold_subgr"/>
</dbReference>
<dbReference type="Proteomes" id="UP000014227">
    <property type="component" value="Chromosome I"/>
</dbReference>
<dbReference type="Gene3D" id="3.30.230.10">
    <property type="match status" value="1"/>
</dbReference>
<dbReference type="InterPro" id="IPR020568">
    <property type="entry name" value="Ribosomal_Su5_D2-typ_SF"/>
</dbReference>
<dbReference type="GO" id="GO:0016887">
    <property type="term" value="F:ATP hydrolysis activity"/>
    <property type="evidence" value="ECO:0007669"/>
    <property type="project" value="UniProtKB-UniRule"/>
</dbReference>
<dbReference type="EC" id="3.4.21.53" evidence="9 10"/>
<gene>
    <name evidence="9" type="primary">lon</name>
    <name evidence="18" type="ORF">CCALI_00159</name>
</gene>
<dbReference type="STRING" id="454171.CP488_00998"/>
<dbReference type="Gene3D" id="1.20.58.1480">
    <property type="match status" value="1"/>
</dbReference>
<dbReference type="InterPro" id="IPR027417">
    <property type="entry name" value="P-loop_NTPase"/>
</dbReference>
<evidence type="ECO:0000256" key="1">
    <source>
        <dbReference type="ARBA" id="ARBA00004496"/>
    </source>
</evidence>
<evidence type="ECO:0000256" key="3">
    <source>
        <dbReference type="ARBA" id="ARBA00022670"/>
    </source>
</evidence>
<comment type="subcellular location">
    <subcellularLocation>
        <location evidence="1 9 10">Cytoplasm</location>
    </subcellularLocation>
</comment>
<accession>S0EUI9</accession>
<sequence length="846" mass="95342">MATNKELDIPFELLERNESETNDASRSETPPIPEELNLLPLREVVIFPMLVAPLGVGRESSVRLVHDSLQGGNRLIAVTCMKDPTIEQPTINDIYTIGTVVAVQMMAQVPEGIRLIVQGLRRFELVELVQTTPYMRARIRLIPEPEVPKEDELEVEALRRSVSQLFQRIVQLSPDLPDEMQSLPSRVQGPGALADLIAAQLPRISFQERQEILEIIPIKQRLHRLLELLSREVQLLELSNRLQSEVVQELGKTQREYYLREHLRQIQKELGEGDERTQDIEELRQKIESSGMPEEARKEAERELNRLSRMNPAVPEYNVTRTYLEWMTSMPWQVSTQDNLDIKHVKEVLDADHYGLDKVKDRILEYLSVRKFKTEGPVRQPILCFVGPPGVGKTSLGRSIAHALGRKFVRISLGGVHDEAEIRGHRRTYIGALPGQIIQGIRRAETNNPVFMLDEIDKVQADFRGDPSSALLEVLDPEQNCTFRDHYLDVPFDLSKVLFIATANVLDTILPPLRDRMEIIEIAGYTEEEKIAIAQAHLIPKQTKEHGIQNKIHFTPESVQLIVRGYTREAGVRNLEREIAAVCRKATRDFAEGRYKTRKITPRVVEEYLGAPRFENEEAMERVERPGVATGLAWTPMGGDILFVEATAMPITSNRPSTLIVTGQVGDVMRESAQAALSYVRAHAAEIGAPPDFYEKHDIHIHIPAGAIPKDGPSAGITMTVALASLFSGRPTRPLMAMTGEVTLSGKVLPVGGIKEKVLGARRAGIKTVLLPERNRKDLYEDLKPEIRKEMHFHFIKDVKQALNLALEPPRKHSAEHTETANSREKEAPGQKRIRKVEPIAPSMPA</sequence>
<dbReference type="KEGG" id="ccz:CCALI_00159"/>
<dbReference type="InterPro" id="IPR003593">
    <property type="entry name" value="AAA+_ATPase"/>
</dbReference>
<dbReference type="GO" id="GO:0005737">
    <property type="term" value="C:cytoplasm"/>
    <property type="evidence" value="ECO:0007669"/>
    <property type="project" value="UniProtKB-SubCell"/>
</dbReference>
<dbReference type="FunCoup" id="S0EUI9">
    <property type="interactions" value="405"/>
</dbReference>
<reference evidence="19" key="1">
    <citation type="submission" date="2013-03" db="EMBL/GenBank/DDBJ databases">
        <title>Genome sequence of Chthonomonas calidirosea, the first sequenced genome from the Armatimonadetes phylum (formally candidate division OP10).</title>
        <authorList>
            <person name="Lee K.C.Y."/>
            <person name="Morgan X.C."/>
            <person name="Dunfield P.F."/>
            <person name="Tamas I."/>
            <person name="Houghton K.M."/>
            <person name="Vyssotski M."/>
            <person name="Ryan J.L.J."/>
            <person name="Lagutin K."/>
            <person name="McDonald I.R."/>
            <person name="Stott M.B."/>
        </authorList>
    </citation>
    <scope>NUCLEOTIDE SEQUENCE [LARGE SCALE GENOMIC DNA]</scope>
    <source>
        <strain evidence="19">DSM 23976 / ICMP 18418 / T49</strain>
    </source>
</reference>
<evidence type="ECO:0000256" key="13">
    <source>
        <dbReference type="PROSITE-ProRule" id="PRU01122"/>
    </source>
</evidence>
<protein>
    <recommendedName>
        <fullName evidence="9 10">Lon protease</fullName>
        <ecNumber evidence="9 10">3.4.21.53</ecNumber>
    </recommendedName>
    <alternativeName>
        <fullName evidence="9">ATP-dependent protease La</fullName>
    </alternativeName>
</protein>
<evidence type="ECO:0000256" key="4">
    <source>
        <dbReference type="ARBA" id="ARBA00022741"/>
    </source>
</evidence>
<dbReference type="FunFam" id="3.40.50.300:FF:000382">
    <property type="entry name" value="Lon protease homolog 2, peroxisomal"/>
    <property type="match status" value="1"/>
</dbReference>
<feature type="binding site" evidence="9 12">
    <location>
        <begin position="387"/>
        <end position="394"/>
    </location>
    <ligand>
        <name>ATP</name>
        <dbReference type="ChEBI" id="CHEBI:30616"/>
    </ligand>
</feature>
<dbReference type="InParanoid" id="S0EUI9"/>
<dbReference type="PROSITE" id="PS51787">
    <property type="entry name" value="LON_N"/>
    <property type="match status" value="1"/>
</dbReference>
<keyword evidence="6 9" id="KW-0720">Serine protease</keyword>
<dbReference type="PANTHER" id="PTHR10046">
    <property type="entry name" value="ATP DEPENDENT LON PROTEASE FAMILY MEMBER"/>
    <property type="match status" value="1"/>
</dbReference>
<dbReference type="InterPro" id="IPR008269">
    <property type="entry name" value="Lon_proteolytic"/>
</dbReference>
<comment type="induction">
    <text evidence="9">By heat shock.</text>
</comment>
<dbReference type="GO" id="GO:0043565">
    <property type="term" value="F:sequence-specific DNA binding"/>
    <property type="evidence" value="ECO:0007669"/>
    <property type="project" value="UniProtKB-UniRule"/>
</dbReference>
<dbReference type="SMART" id="SM00464">
    <property type="entry name" value="LON"/>
    <property type="match status" value="1"/>
</dbReference>
<keyword evidence="8 9" id="KW-0346">Stress response</keyword>
<evidence type="ECO:0000256" key="14">
    <source>
        <dbReference type="RuleBase" id="RU000591"/>
    </source>
</evidence>
<dbReference type="InterPro" id="IPR003111">
    <property type="entry name" value="Lon_prtase_N"/>
</dbReference>
<dbReference type="InterPro" id="IPR027065">
    <property type="entry name" value="Lon_Prtase"/>
</dbReference>
<comment type="similarity">
    <text evidence="9 10 13 14">Belongs to the peptidase S16 family.</text>
</comment>
<evidence type="ECO:0000256" key="8">
    <source>
        <dbReference type="ARBA" id="ARBA00023016"/>
    </source>
</evidence>
<dbReference type="PIRSF" id="PIRSF001174">
    <property type="entry name" value="Lon_proteas"/>
    <property type="match status" value="1"/>
</dbReference>
<feature type="compositionally biased region" description="Basic and acidic residues" evidence="15">
    <location>
        <begin position="810"/>
        <end position="830"/>
    </location>
</feature>
<evidence type="ECO:0000256" key="7">
    <source>
        <dbReference type="ARBA" id="ARBA00022840"/>
    </source>
</evidence>
<keyword evidence="2 9" id="KW-0963">Cytoplasm</keyword>
<evidence type="ECO:0000256" key="2">
    <source>
        <dbReference type="ARBA" id="ARBA00022490"/>
    </source>
</evidence>
<dbReference type="HOGENOM" id="CLU_004109_4_3_0"/>
<feature type="domain" description="Lon N-terminal" evidence="17">
    <location>
        <begin position="36"/>
        <end position="233"/>
    </location>
</feature>
<dbReference type="SUPFAM" id="SSF54211">
    <property type="entry name" value="Ribosomal protein S5 domain 2-like"/>
    <property type="match status" value="1"/>
</dbReference>
<dbReference type="Pfam" id="PF05362">
    <property type="entry name" value="Lon_C"/>
    <property type="match status" value="1"/>
</dbReference>
<feature type="domain" description="Lon proteolytic" evidence="16">
    <location>
        <begin position="623"/>
        <end position="809"/>
    </location>
</feature>
<evidence type="ECO:0000256" key="12">
    <source>
        <dbReference type="PIRSR" id="PIRSR001174-2"/>
    </source>
</evidence>
<dbReference type="EMBL" id="HF951689">
    <property type="protein sequence ID" value="CCW33997.1"/>
    <property type="molecule type" value="Genomic_DNA"/>
</dbReference>
<dbReference type="OrthoDB" id="9803599at2"/>
<evidence type="ECO:0000259" key="17">
    <source>
        <dbReference type="PROSITE" id="PS51787"/>
    </source>
</evidence>
<keyword evidence="19" id="KW-1185">Reference proteome</keyword>
<dbReference type="InterPro" id="IPR015947">
    <property type="entry name" value="PUA-like_sf"/>
</dbReference>
<dbReference type="InterPro" id="IPR004815">
    <property type="entry name" value="Lon_bac/euk-typ"/>
</dbReference>
<keyword evidence="3 9" id="KW-0645">Protease</keyword>
<organism evidence="18 19">
    <name type="scientific">Chthonomonas calidirosea (strain DSM 23976 / ICMP 18418 / T49)</name>
    <dbReference type="NCBI Taxonomy" id="1303518"/>
    <lineage>
        <taxon>Bacteria</taxon>
        <taxon>Bacillati</taxon>
        <taxon>Armatimonadota</taxon>
        <taxon>Chthonomonadia</taxon>
        <taxon>Chthonomonadales</taxon>
        <taxon>Chthonomonadaceae</taxon>
        <taxon>Chthonomonas</taxon>
    </lineage>
</organism>
<dbReference type="PATRIC" id="fig|1303518.3.peg.161"/>